<dbReference type="RefSeq" id="WP_139635627.1">
    <property type="nucleotide sequence ID" value="NZ_VDLX02000020.1"/>
</dbReference>
<dbReference type="Gene3D" id="1.10.510.10">
    <property type="entry name" value="Transferase(Phosphotransferase) domain 1"/>
    <property type="match status" value="1"/>
</dbReference>
<organism evidence="3 4">
    <name type="scientific">Nonomuraea phyllanthi</name>
    <dbReference type="NCBI Taxonomy" id="2219224"/>
    <lineage>
        <taxon>Bacteria</taxon>
        <taxon>Bacillati</taxon>
        <taxon>Actinomycetota</taxon>
        <taxon>Actinomycetes</taxon>
        <taxon>Streptosporangiales</taxon>
        <taxon>Streptosporangiaceae</taxon>
        <taxon>Nonomuraea</taxon>
    </lineage>
</organism>
<dbReference type="SUPFAM" id="SSF56112">
    <property type="entry name" value="Protein kinase-like (PK-like)"/>
    <property type="match status" value="1"/>
</dbReference>
<proteinExistence type="predicted"/>
<dbReference type="GO" id="GO:0016740">
    <property type="term" value="F:transferase activity"/>
    <property type="evidence" value="ECO:0007669"/>
    <property type="project" value="UniProtKB-KW"/>
</dbReference>
<dbReference type="Pfam" id="PF01636">
    <property type="entry name" value="APH"/>
    <property type="match status" value="1"/>
</dbReference>
<dbReference type="OrthoDB" id="115252at2"/>
<evidence type="ECO:0000313" key="4">
    <source>
        <dbReference type="Proteomes" id="UP000312512"/>
    </source>
</evidence>
<protein>
    <submittedName>
        <fullName evidence="3">Phosphotransferase</fullName>
    </submittedName>
</protein>
<feature type="region of interest" description="Disordered" evidence="1">
    <location>
        <begin position="309"/>
        <end position="335"/>
    </location>
</feature>
<feature type="domain" description="Aminoglycoside phosphotransferase" evidence="2">
    <location>
        <begin position="41"/>
        <end position="265"/>
    </location>
</feature>
<feature type="compositionally biased region" description="Basic and acidic residues" evidence="1">
    <location>
        <begin position="323"/>
        <end position="335"/>
    </location>
</feature>
<dbReference type="InterPro" id="IPR002575">
    <property type="entry name" value="Aminoglycoside_PTrfase"/>
</dbReference>
<evidence type="ECO:0000256" key="1">
    <source>
        <dbReference type="SAM" id="MobiDB-lite"/>
    </source>
</evidence>
<evidence type="ECO:0000259" key="2">
    <source>
        <dbReference type="Pfam" id="PF01636"/>
    </source>
</evidence>
<keyword evidence="4" id="KW-1185">Reference proteome</keyword>
<dbReference type="Proteomes" id="UP000312512">
    <property type="component" value="Unassembled WGS sequence"/>
</dbReference>
<accession>A0A5C4VNR4</accession>
<name>A0A5C4VNR4_9ACTN</name>
<gene>
    <name evidence="3" type="ORF">FH608_040005</name>
</gene>
<evidence type="ECO:0000313" key="3">
    <source>
        <dbReference type="EMBL" id="KAB8189385.1"/>
    </source>
</evidence>
<dbReference type="EMBL" id="VDLX02000020">
    <property type="protein sequence ID" value="KAB8189385.1"/>
    <property type="molecule type" value="Genomic_DNA"/>
</dbReference>
<dbReference type="AlphaFoldDB" id="A0A5C4VNR4"/>
<keyword evidence="3" id="KW-0808">Transferase</keyword>
<sequence>MRDRPDSFDEGLLRPALRAWGVEARTLDYAPVGFGDYHWIADRRWFVTIADVRRRDVDDLALAMDTASALREEAGLGFVVAPLRTTEGATLLRLDRHRWAMSVFPFVDAASGRFGEERPAGERAAIIDLLAALHTTPPPLSTPPRPLHLAGRAGLEQALQDTRPPWSGGPYSEPARELVARHAGTLRRRLAEFDRTAAVAGEPVVTHGEPHPGNVLGAGERRWLVDWDTVGLAPPERDLWLVAEDADDLARYAAATGRTPDPRVLELYRLRWALDDVAEFVQWFRAPHGRTADAELSWTSLTGTLEALASEDRFPPLATPPDPRSERHGEEEQIP</sequence>
<comment type="caution">
    <text evidence="3">The sequence shown here is derived from an EMBL/GenBank/DDBJ whole genome shotgun (WGS) entry which is preliminary data.</text>
</comment>
<dbReference type="InterPro" id="IPR011009">
    <property type="entry name" value="Kinase-like_dom_sf"/>
</dbReference>
<dbReference type="Gene3D" id="1.20.58.840">
    <property type="match status" value="1"/>
</dbReference>
<reference evidence="3 4" key="1">
    <citation type="submission" date="2019-10" db="EMBL/GenBank/DDBJ databases">
        <title>Nonomuraea sp. nov., isolated from Phyllanthus amarus.</title>
        <authorList>
            <person name="Klykleung N."/>
            <person name="Tanasupawat S."/>
        </authorList>
    </citation>
    <scope>NUCLEOTIDE SEQUENCE [LARGE SCALE GENOMIC DNA]</scope>
    <source>
        <strain evidence="3 4">PA1-10</strain>
    </source>
</reference>